<sequence length="293" mass="33637">MTGQKLRRGFTLIELPFDRLRTSPLSPKCARGVVRQRERNAFTLIELLVVIAIIALLVSILLPSLQQAKQLAKAVVCKTNLKGIHTGLSVYAEDYNGWIMEVDYSVANTGGGSDQWPTWNQMLTQYSLRELELNGYSPGDTFWQADRSYVDDSGLYICPAAEDLHGSKTNYGMNGRMGYENNSNNDEAYYFHGTVRPERMYLVNDAPNYRTFWTFNTWNRYFPGTTVVRDQPQLSLRHPPDPGKGNMLFHDGHIETIDWEELGMETRYSWRRELPWFNSLKITKTFGTETTPP</sequence>
<dbReference type="InterPro" id="IPR045584">
    <property type="entry name" value="Pilin-like"/>
</dbReference>
<dbReference type="PANTHER" id="PTHR30093:SF2">
    <property type="entry name" value="TYPE II SECRETION SYSTEM PROTEIN H"/>
    <property type="match status" value="1"/>
</dbReference>
<evidence type="ECO:0008006" key="4">
    <source>
        <dbReference type="Google" id="ProtNLM"/>
    </source>
</evidence>
<evidence type="ECO:0000313" key="3">
    <source>
        <dbReference type="EMBL" id="KKL52416.1"/>
    </source>
</evidence>
<dbReference type="GO" id="GO:0015628">
    <property type="term" value="P:protein secretion by the type II secretion system"/>
    <property type="evidence" value="ECO:0007669"/>
    <property type="project" value="InterPro"/>
</dbReference>
<dbReference type="Pfam" id="PF07963">
    <property type="entry name" value="N_methyl"/>
    <property type="match status" value="1"/>
</dbReference>
<dbReference type="PANTHER" id="PTHR30093">
    <property type="entry name" value="GENERAL SECRETION PATHWAY PROTEIN G"/>
    <property type="match status" value="1"/>
</dbReference>
<dbReference type="PRINTS" id="PR00813">
    <property type="entry name" value="BCTERIALGSPG"/>
</dbReference>
<evidence type="ECO:0000256" key="1">
    <source>
        <dbReference type="ARBA" id="ARBA00022481"/>
    </source>
</evidence>
<dbReference type="AlphaFoldDB" id="A0A0F9DF72"/>
<evidence type="ECO:0000256" key="2">
    <source>
        <dbReference type="SAM" id="Phobius"/>
    </source>
</evidence>
<accession>A0A0F9DF72</accession>
<keyword evidence="2" id="KW-1133">Transmembrane helix</keyword>
<keyword evidence="2" id="KW-0812">Transmembrane</keyword>
<name>A0A0F9DF72_9ZZZZ</name>
<proteinExistence type="predicted"/>
<dbReference type="NCBIfam" id="TIGR02532">
    <property type="entry name" value="IV_pilin_GFxxxE"/>
    <property type="match status" value="1"/>
</dbReference>
<keyword evidence="1" id="KW-0488">Methylation</keyword>
<protein>
    <recommendedName>
        <fullName evidence="4">Type II secretion system protein GspG C-terminal domain-containing protein</fullName>
    </recommendedName>
</protein>
<keyword evidence="2" id="KW-0472">Membrane</keyword>
<dbReference type="InterPro" id="IPR012902">
    <property type="entry name" value="N_methyl_site"/>
</dbReference>
<dbReference type="SUPFAM" id="SSF54523">
    <property type="entry name" value="Pili subunits"/>
    <property type="match status" value="1"/>
</dbReference>
<dbReference type="Gene3D" id="3.30.700.10">
    <property type="entry name" value="Glycoprotein, Type 4 Pilin"/>
    <property type="match status" value="1"/>
</dbReference>
<dbReference type="GO" id="GO:0015627">
    <property type="term" value="C:type II protein secretion system complex"/>
    <property type="evidence" value="ECO:0007669"/>
    <property type="project" value="InterPro"/>
</dbReference>
<feature type="transmembrane region" description="Helical" evidence="2">
    <location>
        <begin position="41"/>
        <end position="62"/>
    </location>
</feature>
<dbReference type="InterPro" id="IPR000983">
    <property type="entry name" value="Bac_GSPG_pilin"/>
</dbReference>
<gene>
    <name evidence="3" type="ORF">LCGC14_2285670</name>
</gene>
<reference evidence="3" key="1">
    <citation type="journal article" date="2015" name="Nature">
        <title>Complex archaea that bridge the gap between prokaryotes and eukaryotes.</title>
        <authorList>
            <person name="Spang A."/>
            <person name="Saw J.H."/>
            <person name="Jorgensen S.L."/>
            <person name="Zaremba-Niedzwiedzka K."/>
            <person name="Martijn J."/>
            <person name="Lind A.E."/>
            <person name="van Eijk R."/>
            <person name="Schleper C."/>
            <person name="Guy L."/>
            <person name="Ettema T.J."/>
        </authorList>
    </citation>
    <scope>NUCLEOTIDE SEQUENCE</scope>
</reference>
<organism evidence="3">
    <name type="scientific">marine sediment metagenome</name>
    <dbReference type="NCBI Taxonomy" id="412755"/>
    <lineage>
        <taxon>unclassified sequences</taxon>
        <taxon>metagenomes</taxon>
        <taxon>ecological metagenomes</taxon>
    </lineage>
</organism>
<comment type="caution">
    <text evidence="3">The sequence shown here is derived from an EMBL/GenBank/DDBJ whole genome shotgun (WGS) entry which is preliminary data.</text>
</comment>
<dbReference type="EMBL" id="LAZR01031902">
    <property type="protein sequence ID" value="KKL52416.1"/>
    <property type="molecule type" value="Genomic_DNA"/>
</dbReference>